<dbReference type="SUPFAM" id="SSF55271">
    <property type="entry name" value="DNA repair protein MutS, domain I"/>
    <property type="match status" value="1"/>
</dbReference>
<keyword evidence="5" id="KW-0238">DNA-binding</keyword>
<dbReference type="PANTHER" id="PTHR11361:SF34">
    <property type="entry name" value="DNA MISMATCH REPAIR PROTEIN MSH1, MITOCHONDRIAL"/>
    <property type="match status" value="1"/>
</dbReference>
<name>A0A3G4ZU54_9VIRU</name>
<evidence type="ECO:0000256" key="6">
    <source>
        <dbReference type="ARBA" id="ARBA00023204"/>
    </source>
</evidence>
<dbReference type="Pfam" id="PF01624">
    <property type="entry name" value="MutS_I"/>
    <property type="match status" value="1"/>
</dbReference>
<dbReference type="InterPro" id="IPR016151">
    <property type="entry name" value="DNA_mismatch_repair_MutS_N"/>
</dbReference>
<evidence type="ECO:0000256" key="4">
    <source>
        <dbReference type="ARBA" id="ARBA00022840"/>
    </source>
</evidence>
<dbReference type="InterPro" id="IPR017261">
    <property type="entry name" value="DNA_mismatch_repair_MutS/MSH"/>
</dbReference>
<dbReference type="Pfam" id="PF05192">
    <property type="entry name" value="MutS_III"/>
    <property type="match status" value="1"/>
</dbReference>
<dbReference type="GO" id="GO:0005524">
    <property type="term" value="F:ATP binding"/>
    <property type="evidence" value="ECO:0007669"/>
    <property type="project" value="UniProtKB-KW"/>
</dbReference>
<organism evidence="8">
    <name type="scientific">Barrevirus sp</name>
    <dbReference type="NCBI Taxonomy" id="2487763"/>
    <lineage>
        <taxon>Viruses</taxon>
        <taxon>Varidnaviria</taxon>
        <taxon>Bamfordvirae</taxon>
        <taxon>Nucleocytoviricota</taxon>
        <taxon>Megaviricetes</taxon>
        <taxon>Imitervirales</taxon>
        <taxon>Mimiviridae</taxon>
        <taxon>Klosneuvirinae</taxon>
    </lineage>
</organism>
<dbReference type="SUPFAM" id="SSF52540">
    <property type="entry name" value="P-loop containing nucleoside triphosphate hydrolases"/>
    <property type="match status" value="1"/>
</dbReference>
<dbReference type="GO" id="GO:0140664">
    <property type="term" value="F:ATP-dependent DNA damage sensor activity"/>
    <property type="evidence" value="ECO:0007669"/>
    <property type="project" value="InterPro"/>
</dbReference>
<dbReference type="InterPro" id="IPR036678">
    <property type="entry name" value="MutS_con_dom_sf"/>
</dbReference>
<dbReference type="SMART" id="SM00534">
    <property type="entry name" value="MUTSac"/>
    <property type="match status" value="1"/>
</dbReference>
<dbReference type="PIRSF" id="PIRSF037677">
    <property type="entry name" value="DNA_mis_repair_Msh6"/>
    <property type="match status" value="1"/>
</dbReference>
<evidence type="ECO:0000256" key="2">
    <source>
        <dbReference type="ARBA" id="ARBA00022741"/>
    </source>
</evidence>
<dbReference type="GO" id="GO:0030983">
    <property type="term" value="F:mismatched DNA binding"/>
    <property type="evidence" value="ECO:0007669"/>
    <property type="project" value="InterPro"/>
</dbReference>
<feature type="domain" description="DNA mismatch repair proteins mutS family" evidence="7">
    <location>
        <begin position="766"/>
        <end position="782"/>
    </location>
</feature>
<dbReference type="PANTHER" id="PTHR11361">
    <property type="entry name" value="DNA MISMATCH REPAIR PROTEIN MUTS FAMILY MEMBER"/>
    <property type="match status" value="1"/>
</dbReference>
<dbReference type="SMART" id="SM00533">
    <property type="entry name" value="MUTSd"/>
    <property type="match status" value="1"/>
</dbReference>
<dbReference type="SUPFAM" id="SSF53150">
    <property type="entry name" value="DNA repair protein MutS, domain II"/>
    <property type="match status" value="1"/>
</dbReference>
<dbReference type="PROSITE" id="PS00486">
    <property type="entry name" value="DNA_MISMATCH_REPAIR_2"/>
    <property type="match status" value="1"/>
</dbReference>
<gene>
    <name evidence="8" type="ORF">Barrevirus5_18</name>
</gene>
<keyword evidence="4" id="KW-0067">ATP-binding</keyword>
<dbReference type="InterPro" id="IPR036187">
    <property type="entry name" value="DNA_mismatch_repair_MutS_sf"/>
</dbReference>
<keyword evidence="2" id="KW-0547">Nucleotide-binding</keyword>
<dbReference type="EMBL" id="MK072002">
    <property type="protein sequence ID" value="AYV76959.1"/>
    <property type="molecule type" value="Genomic_DNA"/>
</dbReference>
<evidence type="ECO:0000256" key="5">
    <source>
        <dbReference type="ARBA" id="ARBA00023125"/>
    </source>
</evidence>
<proteinExistence type="inferred from homology"/>
<evidence type="ECO:0000259" key="7">
    <source>
        <dbReference type="PROSITE" id="PS00486"/>
    </source>
</evidence>
<dbReference type="Pfam" id="PF00488">
    <property type="entry name" value="MutS_V"/>
    <property type="match status" value="1"/>
</dbReference>
<dbReference type="InterPro" id="IPR007696">
    <property type="entry name" value="DNA_mismatch_repair_MutS_core"/>
</dbReference>
<dbReference type="InterPro" id="IPR007695">
    <property type="entry name" value="DNA_mismatch_repair_MutS-lik_N"/>
</dbReference>
<dbReference type="InterPro" id="IPR003615">
    <property type="entry name" value="HNH_nuc"/>
</dbReference>
<dbReference type="SUPFAM" id="SSF48334">
    <property type="entry name" value="DNA repair protein MutS, domain III"/>
    <property type="match status" value="1"/>
</dbReference>
<reference evidence="8" key="1">
    <citation type="submission" date="2018-10" db="EMBL/GenBank/DDBJ databases">
        <title>Hidden diversity of soil giant viruses.</title>
        <authorList>
            <person name="Schulz F."/>
            <person name="Alteio L."/>
            <person name="Goudeau D."/>
            <person name="Ryan E.M."/>
            <person name="Malmstrom R.R."/>
            <person name="Blanchard J."/>
            <person name="Woyke T."/>
        </authorList>
    </citation>
    <scope>NUCLEOTIDE SEQUENCE</scope>
    <source>
        <strain evidence="8">BAV1</strain>
    </source>
</reference>
<evidence type="ECO:0000256" key="1">
    <source>
        <dbReference type="ARBA" id="ARBA00006271"/>
    </source>
</evidence>
<accession>A0A3G4ZU54</accession>
<evidence type="ECO:0000256" key="3">
    <source>
        <dbReference type="ARBA" id="ARBA00022763"/>
    </source>
</evidence>
<evidence type="ECO:0000313" key="8">
    <source>
        <dbReference type="EMBL" id="AYV76959.1"/>
    </source>
</evidence>
<keyword evidence="3" id="KW-0227">DNA damage</keyword>
<dbReference type="Gene3D" id="3.40.1170.10">
    <property type="entry name" value="DNA repair protein MutS, domain I"/>
    <property type="match status" value="1"/>
</dbReference>
<dbReference type="Gene3D" id="1.10.1420.10">
    <property type="match status" value="1"/>
</dbReference>
<dbReference type="InterPro" id="IPR027417">
    <property type="entry name" value="P-loop_NTPase"/>
</dbReference>
<comment type="similarity">
    <text evidence="1">Belongs to the DNA mismatch repair MutS family.</text>
</comment>
<dbReference type="InterPro" id="IPR045076">
    <property type="entry name" value="MutS"/>
</dbReference>
<dbReference type="CDD" id="cd00085">
    <property type="entry name" value="HNHc"/>
    <property type="match status" value="1"/>
</dbReference>
<protein>
    <submittedName>
        <fullName evidence="8">DNA mismatch repair ATPase</fullName>
    </submittedName>
</protein>
<dbReference type="InterPro" id="IPR000432">
    <property type="entry name" value="DNA_mismatch_repair_MutS_C"/>
</dbReference>
<keyword evidence="6" id="KW-0234">DNA repair</keyword>
<dbReference type="GO" id="GO:0006298">
    <property type="term" value="P:mismatch repair"/>
    <property type="evidence" value="ECO:0007669"/>
    <property type="project" value="InterPro"/>
</dbReference>
<sequence length="984" mass="111627">MNKTIVDEYLFYQDKYEKVYGKKTIVFMMIGGFYEAYSTDTLGPDLSKISEITNLVKTKKDKSIAEVNKKNPYMMGFNVTALDKFLKMLVDSGFTVIIIDQVTPPPKPKRAITGIFSAGTYINNTDSKSNYIVSLYIEDEKQSNNTSYLTCIGLSAIDLTTGSCCVYEVVSTSNDEKYALDEAYRFILSYSPREVILVRPENNNRLTKDNLLAYLELSDKTIHYSGKPNKTFQKLSFQNEFFKKIYKDTGMLSPSEYLDMEKMNYARISFITLLDFAHKHNENLINDLDKPIIFNNDKHLILGNNAVYQLNIFENSAVDTGTSKFTCLFDVINNVSTGMGKRFLRNAIVEPLTDPKAIQLRYDCISEMLQDDLFMKVDKVLSSILDIERVGRKVFLTIVQPYELSNFVDSCSFILDLYKLVCNTKYIKQFCPKKQVIAELDNFVKEVNKTFDIQELKSQNMNDITGSFFKKGFNKAIDELHDKVVNSVLSMEQICAVISTYVKDNANSSPKSDKIMLKRNDQVGYYLCLTKRRADLLKKELMNHKVIKINENLSIRPDQLEFKDLPKGNTKIFFTDLEKTSDDTLSAKDKLINLIKKTFITVLTGFSVKYKGLFKELVKFISVIDFFKSGAKTAKLYGFCKPEIVLNQDKGMIDTKKLRHPIAERIKRETEYIPHDISLGSDEGIDGILLFGLNSGGKSTLSKAIGLSVIMAQAGLFVPAESYKFSPYNSVFCRITGSDNMFKGLSQFTLEMTELNAILKRNSSKTLVIGDEVCRGTEQVSGNAIIAATLIMLAESQCSFIFASHLHEVAEMARIKELKNMKICHLSVEYDKDKDELVFSRLLKDGPGSNVYGLLVAKYIIKEPTFVKLAQEIKNELLGLPNEVLTDKVSKYNSNVYIDKCQVCDKTNNKNNEFVGILDIHHINFQSECTESGFVIGKSHIKKNDMNNLVCLCKKCHHDVHHGKLIINGYKDTSKGRSLDFARV</sequence>
<dbReference type="Gene3D" id="3.40.50.300">
    <property type="entry name" value="P-loop containing nucleotide triphosphate hydrolases"/>
    <property type="match status" value="1"/>
</dbReference>